<keyword evidence="4" id="KW-1185">Reference proteome</keyword>
<protein>
    <submittedName>
        <fullName evidence="3">Pilus assembly protein</fullName>
    </submittedName>
</protein>
<comment type="caution">
    <text evidence="3">The sequence shown here is derived from an EMBL/GenBank/DDBJ whole genome shotgun (WGS) entry which is preliminary data.</text>
</comment>
<dbReference type="RefSeq" id="WP_211799766.1">
    <property type="nucleotide sequence ID" value="NZ_JAGSCS010000002.1"/>
</dbReference>
<evidence type="ECO:0000259" key="2">
    <source>
        <dbReference type="Pfam" id="PF07811"/>
    </source>
</evidence>
<sequence>MDVIRKLKKSERGQAVIEFVLVLPILLMLILGVLEFGWLYSAKIVATSAVREGARTRAVLGFTADPVKAAQFDLQGAQAAKNAAARTLSPEDIVVTFVPVVDIAQGVYDIRAEMVCTVEPLVGLFLREDQIITAVATFRME</sequence>
<feature type="domain" description="TadE-like" evidence="2">
    <location>
        <begin position="13"/>
        <end position="55"/>
    </location>
</feature>
<accession>A0A941CM85</accession>
<keyword evidence="1" id="KW-0472">Membrane</keyword>
<dbReference type="AlphaFoldDB" id="A0A941CM85"/>
<name>A0A941CM85_9CLOT</name>
<keyword evidence="1" id="KW-0812">Transmembrane</keyword>
<dbReference type="Proteomes" id="UP000675379">
    <property type="component" value="Unassembled WGS sequence"/>
</dbReference>
<organism evidence="3 4">
    <name type="scientific">Proteiniclasticum sediminis</name>
    <dbReference type="NCBI Taxonomy" id="2804028"/>
    <lineage>
        <taxon>Bacteria</taxon>
        <taxon>Bacillati</taxon>
        <taxon>Bacillota</taxon>
        <taxon>Clostridia</taxon>
        <taxon>Eubacteriales</taxon>
        <taxon>Clostridiaceae</taxon>
        <taxon>Proteiniclasticum</taxon>
    </lineage>
</organism>
<evidence type="ECO:0000313" key="3">
    <source>
        <dbReference type="EMBL" id="MBR0575255.1"/>
    </source>
</evidence>
<keyword evidence="1" id="KW-1133">Transmembrane helix</keyword>
<feature type="transmembrane region" description="Helical" evidence="1">
    <location>
        <begin position="15"/>
        <end position="40"/>
    </location>
</feature>
<evidence type="ECO:0000256" key="1">
    <source>
        <dbReference type="SAM" id="Phobius"/>
    </source>
</evidence>
<dbReference type="Pfam" id="PF07811">
    <property type="entry name" value="TadE"/>
    <property type="match status" value="1"/>
</dbReference>
<evidence type="ECO:0000313" key="4">
    <source>
        <dbReference type="Proteomes" id="UP000675379"/>
    </source>
</evidence>
<gene>
    <name evidence="3" type="ORF">KCG48_02765</name>
</gene>
<dbReference type="InterPro" id="IPR012495">
    <property type="entry name" value="TadE-like_dom"/>
</dbReference>
<proteinExistence type="predicted"/>
<reference evidence="3" key="1">
    <citation type="submission" date="2021-04" db="EMBL/GenBank/DDBJ databases">
        <title>Proteiniclasticum sedimins sp. nov., an obligate anaerobic bacterium isolated from anaerobic sludge.</title>
        <authorList>
            <person name="Liu J."/>
        </authorList>
    </citation>
    <scope>NUCLEOTIDE SEQUENCE</scope>
    <source>
        <strain evidence="3">BAD-10</strain>
    </source>
</reference>
<dbReference type="EMBL" id="JAGSCS010000002">
    <property type="protein sequence ID" value="MBR0575255.1"/>
    <property type="molecule type" value="Genomic_DNA"/>
</dbReference>